<dbReference type="Gene3D" id="2.40.40.10">
    <property type="entry name" value="RlpA-like domain"/>
    <property type="match status" value="1"/>
</dbReference>
<organism evidence="6 7">
    <name type="scientific">Escallonia herrerae</name>
    <dbReference type="NCBI Taxonomy" id="1293975"/>
    <lineage>
        <taxon>Eukaryota</taxon>
        <taxon>Viridiplantae</taxon>
        <taxon>Streptophyta</taxon>
        <taxon>Embryophyta</taxon>
        <taxon>Tracheophyta</taxon>
        <taxon>Spermatophyta</taxon>
        <taxon>Magnoliopsida</taxon>
        <taxon>eudicotyledons</taxon>
        <taxon>Gunneridae</taxon>
        <taxon>Pentapetalae</taxon>
        <taxon>asterids</taxon>
        <taxon>campanulids</taxon>
        <taxon>Escalloniales</taxon>
        <taxon>Escalloniaceae</taxon>
        <taxon>Escallonia</taxon>
    </lineage>
</organism>
<evidence type="ECO:0000256" key="5">
    <source>
        <dbReference type="SAM" id="MobiDB-lite"/>
    </source>
</evidence>
<keyword evidence="3" id="KW-0964">Secreted</keyword>
<dbReference type="EMBL" id="JAVXUP010002503">
    <property type="protein sequence ID" value="KAK3002929.1"/>
    <property type="molecule type" value="Genomic_DNA"/>
</dbReference>
<dbReference type="InterPro" id="IPR039271">
    <property type="entry name" value="Kiwellin-like"/>
</dbReference>
<keyword evidence="4" id="KW-0732">Signal</keyword>
<evidence type="ECO:0000313" key="7">
    <source>
        <dbReference type="Proteomes" id="UP001188597"/>
    </source>
</evidence>
<feature type="compositionally biased region" description="Polar residues" evidence="5">
    <location>
        <begin position="1"/>
        <end position="10"/>
    </location>
</feature>
<proteinExistence type="inferred from homology"/>
<evidence type="ECO:0000256" key="3">
    <source>
        <dbReference type="ARBA" id="ARBA00022525"/>
    </source>
</evidence>
<accession>A0AA88V6W8</accession>
<keyword evidence="7" id="KW-1185">Reference proteome</keyword>
<dbReference type="Proteomes" id="UP001188597">
    <property type="component" value="Unassembled WGS sequence"/>
</dbReference>
<evidence type="ECO:0000256" key="2">
    <source>
        <dbReference type="ARBA" id="ARBA00005592"/>
    </source>
</evidence>
<dbReference type="InterPro" id="IPR036908">
    <property type="entry name" value="RlpA-like_sf"/>
</dbReference>
<sequence length="188" mass="20631">MLSTTRTWTTKRCGLSSTPHLPPSPLPPSDLTSLNFYILPQMKKFIPELASEEEVYVNHTIGKYYTTYKCSPPVTGHTKGTLTINSFEKGGDGGGPSEYDNQYHSDDKLVVALSTGWFDNRSSCLNYITIHGNGRSVKAQVVDECDSTMGCDNGHGYQPACPNYIVVWKALGVPESDWGGLDISWSDA</sequence>
<evidence type="ECO:0000256" key="4">
    <source>
        <dbReference type="ARBA" id="ARBA00022729"/>
    </source>
</evidence>
<gene>
    <name evidence="6" type="ORF">RJ639_018772</name>
</gene>
<comment type="caution">
    <text evidence="6">The sequence shown here is derived from an EMBL/GenBank/DDBJ whole genome shotgun (WGS) entry which is preliminary data.</text>
</comment>
<comment type="similarity">
    <text evidence="2">Belongs to the kiwellin family.</text>
</comment>
<evidence type="ECO:0000313" key="6">
    <source>
        <dbReference type="EMBL" id="KAK3002929.1"/>
    </source>
</evidence>
<dbReference type="PANTHER" id="PTHR33191">
    <property type="entry name" value="RIPENING-RELATED PROTEIN 2-RELATED"/>
    <property type="match status" value="1"/>
</dbReference>
<dbReference type="PANTHER" id="PTHR33191:SF77">
    <property type="entry name" value="RIPENING-RELATED PROTEIN 1"/>
    <property type="match status" value="1"/>
</dbReference>
<dbReference type="GO" id="GO:0005576">
    <property type="term" value="C:extracellular region"/>
    <property type="evidence" value="ECO:0007669"/>
    <property type="project" value="UniProtKB-SubCell"/>
</dbReference>
<name>A0AA88V6W8_9ASTE</name>
<dbReference type="CDD" id="cd22270">
    <property type="entry name" value="DPBB_kiwellin-like"/>
    <property type="match status" value="1"/>
</dbReference>
<comment type="subcellular location">
    <subcellularLocation>
        <location evidence="1">Secreted</location>
    </subcellularLocation>
</comment>
<dbReference type="Pfam" id="PF24300">
    <property type="entry name" value="KWL1"/>
    <property type="match status" value="1"/>
</dbReference>
<dbReference type="SUPFAM" id="SSF50685">
    <property type="entry name" value="Barwin-like endoglucanases"/>
    <property type="match status" value="1"/>
</dbReference>
<protein>
    <submittedName>
        <fullName evidence="6">Uncharacterized protein</fullName>
    </submittedName>
</protein>
<reference evidence="6" key="1">
    <citation type="submission" date="2022-12" db="EMBL/GenBank/DDBJ databases">
        <title>Draft genome assemblies for two species of Escallonia (Escalloniales).</title>
        <authorList>
            <person name="Chanderbali A."/>
            <person name="Dervinis C."/>
            <person name="Anghel I."/>
            <person name="Soltis D."/>
            <person name="Soltis P."/>
            <person name="Zapata F."/>
        </authorList>
    </citation>
    <scope>NUCLEOTIDE SEQUENCE</scope>
    <source>
        <strain evidence="6">UCBG64.0493</strain>
        <tissue evidence="6">Leaf</tissue>
    </source>
</reference>
<feature type="region of interest" description="Disordered" evidence="5">
    <location>
        <begin position="1"/>
        <end position="26"/>
    </location>
</feature>
<dbReference type="AlphaFoldDB" id="A0AA88V6W8"/>
<evidence type="ECO:0000256" key="1">
    <source>
        <dbReference type="ARBA" id="ARBA00004613"/>
    </source>
</evidence>